<dbReference type="GO" id="GO:0005952">
    <property type="term" value="C:cAMP-dependent protein kinase complex"/>
    <property type="evidence" value="ECO:0007669"/>
    <property type="project" value="TreeGrafter"/>
</dbReference>
<gene>
    <name evidence="7" type="ORF">TASK_LOCUS4309</name>
</gene>
<keyword evidence="5" id="KW-0067">ATP-binding</keyword>
<dbReference type="SUPFAM" id="SSF56112">
    <property type="entry name" value="Protein kinase-like (PK-like)"/>
    <property type="match status" value="1"/>
</dbReference>
<keyword evidence="1" id="KW-0723">Serine/threonine-protein kinase</keyword>
<dbReference type="InterPro" id="IPR011009">
    <property type="entry name" value="Kinase-like_dom_sf"/>
</dbReference>
<proteinExistence type="predicted"/>
<keyword evidence="3" id="KW-0547">Nucleotide-binding</keyword>
<keyword evidence="8" id="KW-1185">Reference proteome</keyword>
<sequence length="110" mass="12342">MNNNSDVFHIDMPDVPGMEEGKSDSEESNHNSKASEGFLSRGPLSVEEAPEILLRQGHGKSVDWWSLGTLMYDMLSGGVLRGRFTLAPYLTNEAKDLLKRSSWAMKFHEK</sequence>
<reference evidence="7 8" key="2">
    <citation type="submission" date="2018-11" db="EMBL/GenBank/DDBJ databases">
        <authorList>
            <consortium name="Pathogen Informatics"/>
        </authorList>
    </citation>
    <scope>NUCLEOTIDE SEQUENCE [LARGE SCALE GENOMIC DNA]</scope>
</reference>
<feature type="compositionally biased region" description="Basic and acidic residues" evidence="6">
    <location>
        <begin position="19"/>
        <end position="30"/>
    </location>
</feature>
<evidence type="ECO:0000256" key="2">
    <source>
        <dbReference type="ARBA" id="ARBA00022679"/>
    </source>
</evidence>
<keyword evidence="2" id="KW-0808">Transferase</keyword>
<keyword evidence="4" id="KW-0418">Kinase</keyword>
<dbReference type="GO" id="GO:0004691">
    <property type="term" value="F:cAMP-dependent protein kinase activity"/>
    <property type="evidence" value="ECO:0007669"/>
    <property type="project" value="TreeGrafter"/>
</dbReference>
<dbReference type="GO" id="GO:0005524">
    <property type="term" value="F:ATP binding"/>
    <property type="evidence" value="ECO:0007669"/>
    <property type="project" value="UniProtKB-KW"/>
</dbReference>
<evidence type="ECO:0000256" key="4">
    <source>
        <dbReference type="ARBA" id="ARBA00022777"/>
    </source>
</evidence>
<dbReference type="PANTHER" id="PTHR24353">
    <property type="entry name" value="CYCLIC NUCLEOTIDE-DEPENDENT PROTEIN KINASE"/>
    <property type="match status" value="1"/>
</dbReference>
<dbReference type="WBParaSite" id="TASK_0000430801-mRNA-1">
    <property type="protein sequence ID" value="TASK_0000430801-mRNA-1"/>
    <property type="gene ID" value="TASK_0000430801"/>
</dbReference>
<name>A0A0R3W343_TAEAS</name>
<dbReference type="EMBL" id="UYRS01018341">
    <property type="protein sequence ID" value="VDK33223.1"/>
    <property type="molecule type" value="Genomic_DNA"/>
</dbReference>
<feature type="region of interest" description="Disordered" evidence="6">
    <location>
        <begin position="1"/>
        <end position="43"/>
    </location>
</feature>
<reference evidence="9" key="1">
    <citation type="submission" date="2017-02" db="UniProtKB">
        <authorList>
            <consortium name="WormBaseParasite"/>
        </authorList>
    </citation>
    <scope>IDENTIFICATION</scope>
</reference>
<evidence type="ECO:0000313" key="7">
    <source>
        <dbReference type="EMBL" id="VDK33223.1"/>
    </source>
</evidence>
<evidence type="ECO:0000256" key="5">
    <source>
        <dbReference type="ARBA" id="ARBA00022840"/>
    </source>
</evidence>
<dbReference type="Gene3D" id="1.10.510.10">
    <property type="entry name" value="Transferase(Phosphotransferase) domain 1"/>
    <property type="match status" value="1"/>
</dbReference>
<organism evidence="9">
    <name type="scientific">Taenia asiatica</name>
    <name type="common">Asian tapeworm</name>
    <dbReference type="NCBI Taxonomy" id="60517"/>
    <lineage>
        <taxon>Eukaryota</taxon>
        <taxon>Metazoa</taxon>
        <taxon>Spiralia</taxon>
        <taxon>Lophotrochozoa</taxon>
        <taxon>Platyhelminthes</taxon>
        <taxon>Cestoda</taxon>
        <taxon>Eucestoda</taxon>
        <taxon>Cyclophyllidea</taxon>
        <taxon>Taeniidae</taxon>
        <taxon>Taenia</taxon>
    </lineage>
</organism>
<accession>A0A0R3W343</accession>
<dbReference type="AlphaFoldDB" id="A0A0R3W343"/>
<protein>
    <submittedName>
        <fullName evidence="9">Protein kinase domain-containing protein</fullName>
    </submittedName>
</protein>
<dbReference type="OrthoDB" id="63267at2759"/>
<evidence type="ECO:0000256" key="1">
    <source>
        <dbReference type="ARBA" id="ARBA00022527"/>
    </source>
</evidence>
<dbReference type="PANTHER" id="PTHR24353:SF37">
    <property type="entry name" value="CAMP-DEPENDENT PROTEIN KINASE CATALYTIC SUBUNIT PRKX"/>
    <property type="match status" value="1"/>
</dbReference>
<dbReference type="STRING" id="60517.A0A0R3W343"/>
<evidence type="ECO:0000256" key="3">
    <source>
        <dbReference type="ARBA" id="ARBA00022741"/>
    </source>
</evidence>
<evidence type="ECO:0000256" key="6">
    <source>
        <dbReference type="SAM" id="MobiDB-lite"/>
    </source>
</evidence>
<dbReference type="Proteomes" id="UP000282613">
    <property type="component" value="Unassembled WGS sequence"/>
</dbReference>
<evidence type="ECO:0000313" key="9">
    <source>
        <dbReference type="WBParaSite" id="TASK_0000430801-mRNA-1"/>
    </source>
</evidence>
<evidence type="ECO:0000313" key="8">
    <source>
        <dbReference type="Proteomes" id="UP000282613"/>
    </source>
</evidence>